<keyword evidence="3" id="KW-1185">Reference proteome</keyword>
<gene>
    <name evidence="2" type="ORF">C2869_12090</name>
</gene>
<evidence type="ECO:0008006" key="4">
    <source>
        <dbReference type="Google" id="ProtNLM"/>
    </source>
</evidence>
<evidence type="ECO:0000313" key="3">
    <source>
        <dbReference type="Proteomes" id="UP000244441"/>
    </source>
</evidence>
<evidence type="ECO:0000313" key="2">
    <source>
        <dbReference type="EMBL" id="AWB67128.1"/>
    </source>
</evidence>
<dbReference type="AlphaFoldDB" id="A0A2S0VSD4"/>
<keyword evidence="1" id="KW-0472">Membrane</keyword>
<dbReference type="RefSeq" id="WP_108603177.1">
    <property type="nucleotide sequence ID" value="NZ_CP026604.1"/>
</dbReference>
<name>A0A2S0VSD4_9ALTE</name>
<dbReference type="EMBL" id="CP026604">
    <property type="protein sequence ID" value="AWB67128.1"/>
    <property type="molecule type" value="Genomic_DNA"/>
</dbReference>
<reference evidence="2 3" key="1">
    <citation type="submission" date="2018-01" db="EMBL/GenBank/DDBJ databases">
        <title>Genome sequence of a Cantenovulum-like bacteria.</title>
        <authorList>
            <person name="Tan W.R."/>
            <person name="Lau N.-S."/>
            <person name="Go F."/>
            <person name="Amirul A.-A.A."/>
        </authorList>
    </citation>
    <scope>NUCLEOTIDE SEQUENCE [LARGE SCALE GENOMIC DNA]</scope>
    <source>
        <strain evidence="2 3">CCB-QB4</strain>
    </source>
</reference>
<organism evidence="2 3">
    <name type="scientific">Saccharobesus litoralis</name>
    <dbReference type="NCBI Taxonomy" id="2172099"/>
    <lineage>
        <taxon>Bacteria</taxon>
        <taxon>Pseudomonadati</taxon>
        <taxon>Pseudomonadota</taxon>
        <taxon>Gammaproteobacteria</taxon>
        <taxon>Alteromonadales</taxon>
        <taxon>Alteromonadaceae</taxon>
        <taxon>Saccharobesus</taxon>
    </lineage>
</organism>
<evidence type="ECO:0000256" key="1">
    <source>
        <dbReference type="SAM" id="Phobius"/>
    </source>
</evidence>
<dbReference type="InterPro" id="IPR021806">
    <property type="entry name" value="DUF3379"/>
</dbReference>
<proteinExistence type="predicted"/>
<keyword evidence="1" id="KW-0812">Transmembrane</keyword>
<dbReference type="Pfam" id="PF11859">
    <property type="entry name" value="DUF3379"/>
    <property type="match status" value="1"/>
</dbReference>
<feature type="transmembrane region" description="Helical" evidence="1">
    <location>
        <begin position="80"/>
        <end position="101"/>
    </location>
</feature>
<accession>A0A2S0VSD4</accession>
<dbReference type="KEGG" id="cate:C2869_12090"/>
<sequence length="238" mass="26702">MDDLEFRRQVIADPKAIDEDLQQSIDADPAKQQLQQDMLNLDDKISKAMHVSVPDGLEQRLILKQSIESYKQQERHKQRWSLSIAASVAFAAALGVSAWIYQPVNTSEVGLYALEHLHHELSYSSAVDENVSLEQLNAKLASFGGKLNNAISHVSYANYCNLNGLKSLHLVMQGEHGQVTVFVLPKSNELSGWHDFSDDRFSGTAHRFKEADMIVIGEKNENIQSFSHQLSNNISWAI</sequence>
<keyword evidence="1" id="KW-1133">Transmembrane helix</keyword>
<protein>
    <recommendedName>
        <fullName evidence="4">DUF3379 domain-containing protein</fullName>
    </recommendedName>
</protein>
<dbReference type="Proteomes" id="UP000244441">
    <property type="component" value="Chromosome"/>
</dbReference>
<dbReference type="OrthoDB" id="6195578at2"/>